<accession>A0A5N5EVE6</accession>
<dbReference type="EMBL" id="SMOL01000781">
    <property type="protein sequence ID" value="KAB2594765.1"/>
    <property type="molecule type" value="Genomic_DNA"/>
</dbReference>
<dbReference type="Proteomes" id="UP000327157">
    <property type="component" value="Chromosome 7"/>
</dbReference>
<dbReference type="AlphaFoldDB" id="A0A5N5EVE6"/>
<dbReference type="Gene3D" id="3.60.20.10">
    <property type="entry name" value="Glutamine Phosphoribosylpyrophosphate, subunit 1, domain 1"/>
    <property type="match status" value="1"/>
</dbReference>
<evidence type="ECO:0000313" key="2">
    <source>
        <dbReference type="Proteomes" id="UP000327157"/>
    </source>
</evidence>
<evidence type="ECO:0008006" key="3">
    <source>
        <dbReference type="Google" id="ProtNLM"/>
    </source>
</evidence>
<reference evidence="2" key="2">
    <citation type="submission" date="2019-10" db="EMBL/GenBank/DDBJ databases">
        <title>A de novo genome assembly of a pear dwarfing rootstock.</title>
        <authorList>
            <person name="Wang F."/>
            <person name="Wang J."/>
            <person name="Li S."/>
            <person name="Zhang Y."/>
            <person name="Fang M."/>
            <person name="Ma L."/>
            <person name="Zhao Y."/>
            <person name="Jiang S."/>
        </authorList>
    </citation>
    <scope>NUCLEOTIDE SEQUENCE [LARGE SCALE GENOMIC DNA]</scope>
</reference>
<dbReference type="InterPro" id="IPR029055">
    <property type="entry name" value="Ntn_hydrolases_N"/>
</dbReference>
<gene>
    <name evidence="1" type="ORF">D8674_030215</name>
</gene>
<protein>
    <recommendedName>
        <fullName evidence="3">CCHC-type domain-containing protein</fullName>
    </recommendedName>
</protein>
<name>A0A5N5EVE6_9ROSA</name>
<proteinExistence type="predicted"/>
<reference evidence="1 2" key="3">
    <citation type="submission" date="2019-11" db="EMBL/GenBank/DDBJ databases">
        <title>A de novo genome assembly of a pear dwarfing rootstock.</title>
        <authorList>
            <person name="Wang F."/>
            <person name="Wang J."/>
            <person name="Li S."/>
            <person name="Zhang Y."/>
            <person name="Fang M."/>
            <person name="Ma L."/>
            <person name="Zhao Y."/>
            <person name="Jiang S."/>
        </authorList>
    </citation>
    <scope>NUCLEOTIDE SEQUENCE [LARGE SCALE GENOMIC DNA]</scope>
    <source>
        <strain evidence="1">S2</strain>
        <tissue evidence="1">Leaf</tissue>
    </source>
</reference>
<evidence type="ECO:0000313" key="1">
    <source>
        <dbReference type="EMBL" id="KAB2594765.1"/>
    </source>
</evidence>
<reference evidence="1 2" key="1">
    <citation type="submission" date="2019-09" db="EMBL/GenBank/DDBJ databases">
        <authorList>
            <person name="Ou C."/>
        </authorList>
    </citation>
    <scope>NUCLEOTIDE SEQUENCE [LARGE SCALE GENOMIC DNA]</scope>
    <source>
        <strain evidence="1">S2</strain>
        <tissue evidence="1">Leaf</tissue>
    </source>
</reference>
<organism evidence="1 2">
    <name type="scientific">Pyrus ussuriensis x Pyrus communis</name>
    <dbReference type="NCBI Taxonomy" id="2448454"/>
    <lineage>
        <taxon>Eukaryota</taxon>
        <taxon>Viridiplantae</taxon>
        <taxon>Streptophyta</taxon>
        <taxon>Embryophyta</taxon>
        <taxon>Tracheophyta</taxon>
        <taxon>Spermatophyta</taxon>
        <taxon>Magnoliopsida</taxon>
        <taxon>eudicotyledons</taxon>
        <taxon>Gunneridae</taxon>
        <taxon>Pentapetalae</taxon>
        <taxon>rosids</taxon>
        <taxon>fabids</taxon>
        <taxon>Rosales</taxon>
        <taxon>Rosaceae</taxon>
        <taxon>Amygdaloideae</taxon>
        <taxon>Maleae</taxon>
        <taxon>Pyrus</taxon>
    </lineage>
</organism>
<sequence length="530" mass="59438">MYLYLHFLKHTDMKKTAVKDSPTQLKHENVVQEGMAQLQLNEENTTTPKPEERKMHSAVVFTRPFKFTIPCKVCGVVGHLNDSCPYMTLVWLSSGSRNSIETTYPHIPQQNGKTAVKDSPTQLKNENVVQEGMAQLQLNEENTTTPKPEERKMHRAVVFTRPFKFTIPCKVCGKTAVKDSPTQLKKETDVQEGMAQLQLEENTTTLKPKERKMSSAVVCTRPFKFTIPCKVCAVVGHSNDKCPYMKQSDGSGTALVAIVLSSGVAMAVESRITSLPPLTKTLYPQHKLHIIRDDPPVLAGWCHSNIEGMALINHLKGNAKKKNLKNIVKLGRDYLSTKTERFNVQCYVCSVERGEPLAYIINRFWDTLHLPECDPDAECDSNGCQCTRFKIELNTRQLKFGVYCIGSGAKFAFADLKSSFEGKEDVRSQTGEYNIENLDKGGDFTLDDVGKMLLSAVFEAALHNADCGGPFWVSSIPRFGSIAPQPPCDFVNAYKLFYADLELRHETYIFVIYREGLVGNNYGHFIVQNA</sequence>
<comment type="caution">
    <text evidence="1">The sequence shown here is derived from an EMBL/GenBank/DDBJ whole genome shotgun (WGS) entry which is preliminary data.</text>
</comment>
<keyword evidence="2" id="KW-1185">Reference proteome</keyword>